<dbReference type="AlphaFoldDB" id="A0A1F5JJ99"/>
<evidence type="ECO:0000313" key="2">
    <source>
        <dbReference type="Proteomes" id="UP000177555"/>
    </source>
</evidence>
<dbReference type="Proteomes" id="UP000177555">
    <property type="component" value="Unassembled WGS sequence"/>
</dbReference>
<gene>
    <name evidence="1" type="ORF">A2867_03080</name>
</gene>
<reference evidence="1 2" key="1">
    <citation type="journal article" date="2016" name="Nat. Commun.">
        <title>Thousands of microbial genomes shed light on interconnected biogeochemical processes in an aquifer system.</title>
        <authorList>
            <person name="Anantharaman K."/>
            <person name="Brown C.T."/>
            <person name="Hug L.A."/>
            <person name="Sharon I."/>
            <person name="Castelle C.J."/>
            <person name="Probst A.J."/>
            <person name="Thomas B.C."/>
            <person name="Singh A."/>
            <person name="Wilkins M.J."/>
            <person name="Karaoz U."/>
            <person name="Brodie E.L."/>
            <person name="Williams K.H."/>
            <person name="Hubbard S.S."/>
            <person name="Banfield J.F."/>
        </authorList>
    </citation>
    <scope>NUCLEOTIDE SEQUENCE [LARGE SCALE GENOMIC DNA]</scope>
</reference>
<dbReference type="EMBL" id="MFCP01000018">
    <property type="protein sequence ID" value="OGE28540.1"/>
    <property type="molecule type" value="Genomic_DNA"/>
</dbReference>
<accession>A0A1F5JJ99</accession>
<sequence>MKIVLRPHLKVRLEQRGIPQSYPKVVVNNPDAGYFDTLTNHLIAVKKMEYNGKLRPMAVSL</sequence>
<comment type="caution">
    <text evidence="1">The sequence shown here is derived from an EMBL/GenBank/DDBJ whole genome shotgun (WGS) entry which is preliminary data.</text>
</comment>
<name>A0A1F5JJ99_9BACT</name>
<protein>
    <submittedName>
        <fullName evidence="1">Uncharacterized protein</fullName>
    </submittedName>
</protein>
<evidence type="ECO:0000313" key="1">
    <source>
        <dbReference type="EMBL" id="OGE28540.1"/>
    </source>
</evidence>
<proteinExistence type="predicted"/>
<organism evidence="1 2">
    <name type="scientific">Candidatus Daviesbacteria bacterium RIFCSPHIGHO2_01_FULL_40_11</name>
    <dbReference type="NCBI Taxonomy" id="1797762"/>
    <lineage>
        <taxon>Bacteria</taxon>
        <taxon>Candidatus Daviesiibacteriota</taxon>
    </lineage>
</organism>